<accession>A0ABS5TX11</accession>
<dbReference type="Gene3D" id="3.40.50.300">
    <property type="entry name" value="P-loop containing nucleotide triphosphate hydrolases"/>
    <property type="match status" value="1"/>
</dbReference>
<dbReference type="PANTHER" id="PTHR42781">
    <property type="entry name" value="SPERMIDINE/PUTRESCINE IMPORT ATP-BINDING PROTEIN POTA"/>
    <property type="match status" value="1"/>
</dbReference>
<evidence type="ECO:0000256" key="1">
    <source>
        <dbReference type="ARBA" id="ARBA00022448"/>
    </source>
</evidence>
<feature type="domain" description="ABC transporter" evidence="4">
    <location>
        <begin position="17"/>
        <end position="245"/>
    </location>
</feature>
<dbReference type="PANTHER" id="PTHR42781:SF4">
    <property type="entry name" value="SPERMIDINE_PUTRESCINE IMPORT ATP-BINDING PROTEIN POTA"/>
    <property type="match status" value="1"/>
</dbReference>
<dbReference type="Proteomes" id="UP000722125">
    <property type="component" value="Unassembled WGS sequence"/>
</dbReference>
<reference evidence="5 6" key="1">
    <citation type="submission" date="2021-05" db="EMBL/GenBank/DDBJ databases">
        <title>Description of Cellulomonas sp. DKR-3 sp. nov.</title>
        <authorList>
            <person name="Dahal R.H."/>
            <person name="Chaudhary D.K."/>
        </authorList>
    </citation>
    <scope>NUCLEOTIDE SEQUENCE [LARGE SCALE GENOMIC DNA]</scope>
    <source>
        <strain evidence="5 6">DKR-3</strain>
    </source>
</reference>
<dbReference type="InterPro" id="IPR003593">
    <property type="entry name" value="AAA+_ATPase"/>
</dbReference>
<evidence type="ECO:0000256" key="3">
    <source>
        <dbReference type="ARBA" id="ARBA00022840"/>
    </source>
</evidence>
<dbReference type="InterPro" id="IPR050093">
    <property type="entry name" value="ABC_SmlMolc_Importer"/>
</dbReference>
<dbReference type="EMBL" id="JAHBOH010000001">
    <property type="protein sequence ID" value="MBT0993676.1"/>
    <property type="molecule type" value="Genomic_DNA"/>
</dbReference>
<keyword evidence="2" id="KW-0547">Nucleotide-binding</keyword>
<dbReference type="InterPro" id="IPR003439">
    <property type="entry name" value="ABC_transporter-like_ATP-bd"/>
</dbReference>
<name>A0ABS5TX11_9CELL</name>
<dbReference type="Pfam" id="PF00005">
    <property type="entry name" value="ABC_tran"/>
    <property type="match status" value="1"/>
</dbReference>
<protein>
    <submittedName>
        <fullName evidence="5">ABC transporter ATP-binding protein</fullName>
    </submittedName>
</protein>
<dbReference type="SUPFAM" id="SSF52540">
    <property type="entry name" value="P-loop containing nucleoside triphosphate hydrolases"/>
    <property type="match status" value="1"/>
</dbReference>
<dbReference type="InterPro" id="IPR017871">
    <property type="entry name" value="ABC_transporter-like_CS"/>
</dbReference>
<evidence type="ECO:0000313" key="6">
    <source>
        <dbReference type="Proteomes" id="UP000722125"/>
    </source>
</evidence>
<evidence type="ECO:0000256" key="2">
    <source>
        <dbReference type="ARBA" id="ARBA00022741"/>
    </source>
</evidence>
<evidence type="ECO:0000313" key="5">
    <source>
        <dbReference type="EMBL" id="MBT0993676.1"/>
    </source>
</evidence>
<proteinExistence type="predicted"/>
<gene>
    <name evidence="5" type="ORF">KIN34_05175</name>
</gene>
<sequence length="346" mass="35750">MTGPTSARGLGVVDAVVRYPAARRGRPGTTAVDGVSLDVPRGEVLALLGPSGCGKSSLLRAVAGLEPLAGGTVTWDDEPVVDVPVHRRDFGLMFQDGQLFPHRDVAANIAYGLAGRRRGEVAARVERLLELVGLPGAGPRAVATLSGGERQRVALARALAPAPRLLLLDEPLSALDRSLRERLALDLRAALLATGTTALFVTHDQDEAFTVADRVAVMSAGRLLQVDRPAELWRAPADEQVARFLGYEGFVVASAAPPALRDALPASVPADATIALAPGALVVDPAAGALVGDVLAVRTRRGRPSVHVAVPGLGALTALASGTDLPAPGDPVHLRPDGDQVAVLRA</sequence>
<dbReference type="InterPro" id="IPR027417">
    <property type="entry name" value="P-loop_NTPase"/>
</dbReference>
<keyword evidence="6" id="KW-1185">Reference proteome</keyword>
<evidence type="ECO:0000259" key="4">
    <source>
        <dbReference type="PROSITE" id="PS50893"/>
    </source>
</evidence>
<dbReference type="RefSeq" id="WP_214347630.1">
    <property type="nucleotide sequence ID" value="NZ_JAHBOH010000001.1"/>
</dbReference>
<comment type="caution">
    <text evidence="5">The sequence shown here is derived from an EMBL/GenBank/DDBJ whole genome shotgun (WGS) entry which is preliminary data.</text>
</comment>
<dbReference type="PROSITE" id="PS00211">
    <property type="entry name" value="ABC_TRANSPORTER_1"/>
    <property type="match status" value="1"/>
</dbReference>
<dbReference type="PROSITE" id="PS50893">
    <property type="entry name" value="ABC_TRANSPORTER_2"/>
    <property type="match status" value="1"/>
</dbReference>
<dbReference type="SMART" id="SM00382">
    <property type="entry name" value="AAA"/>
    <property type="match status" value="1"/>
</dbReference>
<keyword evidence="3 5" id="KW-0067">ATP-binding</keyword>
<dbReference type="GO" id="GO:0005524">
    <property type="term" value="F:ATP binding"/>
    <property type="evidence" value="ECO:0007669"/>
    <property type="project" value="UniProtKB-KW"/>
</dbReference>
<keyword evidence="1" id="KW-0813">Transport</keyword>
<organism evidence="5 6">
    <name type="scientific">Cellulomonas fulva</name>
    <dbReference type="NCBI Taxonomy" id="2835530"/>
    <lineage>
        <taxon>Bacteria</taxon>
        <taxon>Bacillati</taxon>
        <taxon>Actinomycetota</taxon>
        <taxon>Actinomycetes</taxon>
        <taxon>Micrococcales</taxon>
        <taxon>Cellulomonadaceae</taxon>
        <taxon>Cellulomonas</taxon>
    </lineage>
</organism>